<reference evidence="2 3" key="1">
    <citation type="submission" date="2017-03" db="EMBL/GenBank/DDBJ databases">
        <authorList>
            <person name="Afonso C.L."/>
            <person name="Miller P.J."/>
            <person name="Scott M.A."/>
            <person name="Spackman E."/>
            <person name="Goraichik I."/>
            <person name="Dimitrov K.M."/>
            <person name="Suarez D.L."/>
            <person name="Swayne D.E."/>
        </authorList>
    </citation>
    <scope>NUCLEOTIDE SEQUENCE [LARGE SCALE GENOMIC DNA]</scope>
    <source>
        <strain evidence="3">6(3)</strain>
    </source>
</reference>
<proteinExistence type="predicted"/>
<sequence length="76" mass="8452">MGGQWPRRPRLLAPTGNIGGPQPHDRVAPKASNTQAWRGINYPQAIYDDETGRWISDAQVAEIDFTAFSSKAQEEQ</sequence>
<feature type="non-terminal residue" evidence="2">
    <location>
        <position position="76"/>
    </location>
</feature>
<dbReference type="EMBL" id="FXYZ01000080">
    <property type="protein sequence ID" value="SMY04018.1"/>
    <property type="molecule type" value="Genomic_DNA"/>
</dbReference>
<evidence type="ECO:0000313" key="2">
    <source>
        <dbReference type="EMBL" id="SMY04018.1"/>
    </source>
</evidence>
<dbReference type="Proteomes" id="UP000234327">
    <property type="component" value="Unassembled WGS sequence"/>
</dbReference>
<evidence type="ECO:0000313" key="3">
    <source>
        <dbReference type="Proteomes" id="UP000234327"/>
    </source>
</evidence>
<gene>
    <name evidence="2" type="ORF">BAURA63_03852</name>
</gene>
<accession>A0A2H1KWG2</accession>
<dbReference type="AlphaFoldDB" id="A0A2H1KWG2"/>
<evidence type="ECO:0000256" key="1">
    <source>
        <dbReference type="SAM" id="MobiDB-lite"/>
    </source>
</evidence>
<organism evidence="2 3">
    <name type="scientific">Brevibacterium aurantiacum</name>
    <dbReference type="NCBI Taxonomy" id="273384"/>
    <lineage>
        <taxon>Bacteria</taxon>
        <taxon>Bacillati</taxon>
        <taxon>Actinomycetota</taxon>
        <taxon>Actinomycetes</taxon>
        <taxon>Micrococcales</taxon>
        <taxon>Brevibacteriaceae</taxon>
        <taxon>Brevibacterium</taxon>
    </lineage>
</organism>
<protein>
    <submittedName>
        <fullName evidence="2">Uncharacterized protein</fullName>
    </submittedName>
</protein>
<feature type="region of interest" description="Disordered" evidence="1">
    <location>
        <begin position="1"/>
        <end position="33"/>
    </location>
</feature>
<name>A0A2H1KWG2_BREAU</name>